<feature type="chain" id="PRO_5045206087" evidence="1">
    <location>
        <begin position="23"/>
        <end position="108"/>
    </location>
</feature>
<sequence>MLRILSLFVVILLLFQPDVSSAATKKRQSAHWHGYGFLPGYRQPPNPTIPVLGPRGAARGYPDYSPQYWYGGDWYYFGRPGFYRGRYNGGSYGPCWTWTPIGPHWNCG</sequence>
<evidence type="ECO:0000313" key="2">
    <source>
        <dbReference type="EMBL" id="MBR0794436.1"/>
    </source>
</evidence>
<reference evidence="3" key="1">
    <citation type="journal article" date="2021" name="ISME J.">
        <title>Evolutionary origin and ecological implication of a unique nif island in free-living Bradyrhizobium lineages.</title>
        <authorList>
            <person name="Tao J."/>
        </authorList>
    </citation>
    <scope>NUCLEOTIDE SEQUENCE [LARGE SCALE GENOMIC DNA]</scope>
    <source>
        <strain evidence="3">SZCCT0434</strain>
    </source>
</reference>
<evidence type="ECO:0000256" key="1">
    <source>
        <dbReference type="SAM" id="SignalP"/>
    </source>
</evidence>
<feature type="signal peptide" evidence="1">
    <location>
        <begin position="1"/>
        <end position="22"/>
    </location>
</feature>
<dbReference type="Proteomes" id="UP001315278">
    <property type="component" value="Unassembled WGS sequence"/>
</dbReference>
<keyword evidence="1" id="KW-0732">Signal</keyword>
<gene>
    <name evidence="2" type="ORF">JQ615_03435</name>
</gene>
<keyword evidence="3" id="KW-1185">Reference proteome</keyword>
<evidence type="ECO:0000313" key="3">
    <source>
        <dbReference type="Proteomes" id="UP001315278"/>
    </source>
</evidence>
<dbReference type="EMBL" id="JAFCJH010000002">
    <property type="protein sequence ID" value="MBR0794436.1"/>
    <property type="molecule type" value="Genomic_DNA"/>
</dbReference>
<protein>
    <submittedName>
        <fullName evidence="2">Uncharacterized protein</fullName>
    </submittedName>
</protein>
<comment type="caution">
    <text evidence="2">The sequence shown here is derived from an EMBL/GenBank/DDBJ whole genome shotgun (WGS) entry which is preliminary data.</text>
</comment>
<proteinExistence type="predicted"/>
<accession>A0ABS5FCB9</accession>
<dbReference type="RefSeq" id="WP_212394260.1">
    <property type="nucleotide sequence ID" value="NZ_JAFCJH010000002.1"/>
</dbReference>
<organism evidence="2 3">
    <name type="scientific">Bradyrhizobium jicamae</name>
    <dbReference type="NCBI Taxonomy" id="280332"/>
    <lineage>
        <taxon>Bacteria</taxon>
        <taxon>Pseudomonadati</taxon>
        <taxon>Pseudomonadota</taxon>
        <taxon>Alphaproteobacteria</taxon>
        <taxon>Hyphomicrobiales</taxon>
        <taxon>Nitrobacteraceae</taxon>
        <taxon>Bradyrhizobium</taxon>
    </lineage>
</organism>
<name>A0ABS5FCB9_9BRAD</name>